<proteinExistence type="predicted"/>
<evidence type="ECO:0000313" key="1">
    <source>
        <dbReference type="EMBL" id="MBX72628.1"/>
    </source>
</evidence>
<organism evidence="1">
    <name type="scientific">Rhizophora mucronata</name>
    <name type="common">Asiatic mangrove</name>
    <dbReference type="NCBI Taxonomy" id="61149"/>
    <lineage>
        <taxon>Eukaryota</taxon>
        <taxon>Viridiplantae</taxon>
        <taxon>Streptophyta</taxon>
        <taxon>Embryophyta</taxon>
        <taxon>Tracheophyta</taxon>
        <taxon>Spermatophyta</taxon>
        <taxon>Magnoliopsida</taxon>
        <taxon>eudicotyledons</taxon>
        <taxon>Gunneridae</taxon>
        <taxon>Pentapetalae</taxon>
        <taxon>rosids</taxon>
        <taxon>fabids</taxon>
        <taxon>Malpighiales</taxon>
        <taxon>Rhizophoraceae</taxon>
        <taxon>Rhizophora</taxon>
    </lineage>
</organism>
<sequence>MYPTLLEHQGALLRTE</sequence>
<name>A0A2P2R053_RHIMU</name>
<protein>
    <submittedName>
        <fullName evidence="1">Uncharacterized protein</fullName>
    </submittedName>
</protein>
<dbReference type="EMBL" id="GGEC01092144">
    <property type="protein sequence ID" value="MBX72628.1"/>
    <property type="molecule type" value="Transcribed_RNA"/>
</dbReference>
<dbReference type="AlphaFoldDB" id="A0A2P2R053"/>
<reference evidence="1" key="1">
    <citation type="submission" date="2018-02" db="EMBL/GenBank/DDBJ databases">
        <title>Rhizophora mucronata_Transcriptome.</title>
        <authorList>
            <person name="Meera S.P."/>
            <person name="Sreeshan A."/>
            <person name="Augustine A."/>
        </authorList>
    </citation>
    <scope>NUCLEOTIDE SEQUENCE</scope>
    <source>
        <tissue evidence="1">Leaf</tissue>
    </source>
</reference>
<accession>A0A2P2R053</accession>